<dbReference type="OrthoDB" id="9808686at2"/>
<protein>
    <submittedName>
        <fullName evidence="10">ABC-2 type transport system permease protein</fullName>
    </submittedName>
</protein>
<dbReference type="Pfam" id="PF12698">
    <property type="entry name" value="ABC2_membrane_3"/>
    <property type="match status" value="1"/>
</dbReference>
<keyword evidence="6 8" id="KW-1133">Transmembrane helix</keyword>
<evidence type="ECO:0000256" key="2">
    <source>
        <dbReference type="ARBA" id="ARBA00007783"/>
    </source>
</evidence>
<dbReference type="EMBL" id="FOBB01000004">
    <property type="protein sequence ID" value="SEM31842.1"/>
    <property type="molecule type" value="Genomic_DNA"/>
</dbReference>
<evidence type="ECO:0000256" key="7">
    <source>
        <dbReference type="ARBA" id="ARBA00023136"/>
    </source>
</evidence>
<dbReference type="PROSITE" id="PS51012">
    <property type="entry name" value="ABC_TM2"/>
    <property type="match status" value="1"/>
</dbReference>
<dbReference type="InterPro" id="IPR013525">
    <property type="entry name" value="ABC2_TM"/>
</dbReference>
<dbReference type="Proteomes" id="UP000198984">
    <property type="component" value="Unassembled WGS sequence"/>
</dbReference>
<evidence type="ECO:0000256" key="5">
    <source>
        <dbReference type="ARBA" id="ARBA00022692"/>
    </source>
</evidence>
<evidence type="ECO:0000256" key="3">
    <source>
        <dbReference type="ARBA" id="ARBA00022448"/>
    </source>
</evidence>
<feature type="transmembrane region" description="Helical" evidence="8">
    <location>
        <begin position="179"/>
        <end position="202"/>
    </location>
</feature>
<comment type="subcellular location">
    <subcellularLocation>
        <location evidence="1">Cell membrane</location>
        <topology evidence="1">Multi-pass membrane protein</topology>
    </subcellularLocation>
</comment>
<keyword evidence="7 8" id="KW-0472">Membrane</keyword>
<feature type="transmembrane region" description="Helical" evidence="8">
    <location>
        <begin position="349"/>
        <end position="368"/>
    </location>
</feature>
<dbReference type="AlphaFoldDB" id="A0A1H7XD91"/>
<evidence type="ECO:0000256" key="4">
    <source>
        <dbReference type="ARBA" id="ARBA00022475"/>
    </source>
</evidence>
<dbReference type="RefSeq" id="WP_089914386.1">
    <property type="nucleotide sequence ID" value="NZ_FOBB01000004.1"/>
</dbReference>
<accession>A0A1H7XD91</accession>
<reference evidence="10 11" key="1">
    <citation type="submission" date="2016-10" db="EMBL/GenBank/DDBJ databases">
        <authorList>
            <person name="de Groot N.N."/>
        </authorList>
    </citation>
    <scope>NUCLEOTIDE SEQUENCE [LARGE SCALE GENOMIC DNA]</scope>
    <source>
        <strain evidence="10 11">DSM 21039</strain>
    </source>
</reference>
<keyword evidence="5 8" id="KW-0812">Transmembrane</keyword>
<evidence type="ECO:0000259" key="9">
    <source>
        <dbReference type="PROSITE" id="PS51012"/>
    </source>
</evidence>
<proteinExistence type="inferred from homology"/>
<dbReference type="PANTHER" id="PTHR30294:SF29">
    <property type="entry name" value="MULTIDRUG ABC TRANSPORTER PERMEASE YBHS-RELATED"/>
    <property type="match status" value="1"/>
</dbReference>
<keyword evidence="4" id="KW-1003">Cell membrane</keyword>
<feature type="transmembrane region" description="Helical" evidence="8">
    <location>
        <begin position="291"/>
        <end position="310"/>
    </location>
</feature>
<dbReference type="STRING" id="573321.SAMN04488505_10441"/>
<evidence type="ECO:0000256" key="6">
    <source>
        <dbReference type="ARBA" id="ARBA00022989"/>
    </source>
</evidence>
<dbReference type="GO" id="GO:0140359">
    <property type="term" value="F:ABC-type transporter activity"/>
    <property type="evidence" value="ECO:0007669"/>
    <property type="project" value="InterPro"/>
</dbReference>
<dbReference type="InterPro" id="IPR047817">
    <property type="entry name" value="ABC2_TM_bact-type"/>
</dbReference>
<feature type="domain" description="ABC transmembrane type-2" evidence="9">
    <location>
        <begin position="146"/>
        <end position="371"/>
    </location>
</feature>
<dbReference type="GO" id="GO:0005886">
    <property type="term" value="C:plasma membrane"/>
    <property type="evidence" value="ECO:0007669"/>
    <property type="project" value="UniProtKB-SubCell"/>
</dbReference>
<feature type="transmembrane region" description="Helical" evidence="8">
    <location>
        <begin position="21"/>
        <end position="40"/>
    </location>
</feature>
<dbReference type="Gene3D" id="3.40.1710.10">
    <property type="entry name" value="abc type-2 transporter like domain"/>
    <property type="match status" value="1"/>
</dbReference>
<keyword evidence="11" id="KW-1185">Reference proteome</keyword>
<evidence type="ECO:0000256" key="1">
    <source>
        <dbReference type="ARBA" id="ARBA00004651"/>
    </source>
</evidence>
<keyword evidence="3" id="KW-0813">Transport</keyword>
<evidence type="ECO:0000256" key="8">
    <source>
        <dbReference type="SAM" id="Phobius"/>
    </source>
</evidence>
<evidence type="ECO:0000313" key="10">
    <source>
        <dbReference type="EMBL" id="SEM31842.1"/>
    </source>
</evidence>
<feature type="transmembrane region" description="Helical" evidence="8">
    <location>
        <begin position="257"/>
        <end position="279"/>
    </location>
</feature>
<dbReference type="PANTHER" id="PTHR30294">
    <property type="entry name" value="MEMBRANE COMPONENT OF ABC TRANSPORTER YHHJ-RELATED"/>
    <property type="match status" value="1"/>
</dbReference>
<gene>
    <name evidence="10" type="ORF">SAMN04488505_10441</name>
</gene>
<sequence>MRTIFFILQKEFLQIFRNRGMMAIIFLIPIVQLLVLANAANYEVRNLAIDVVDQDHSSWSQRLVNKLTASGYFKLHRQTFNEKAAFEDLQLDKADIVLMIPRHFERDLVREDKASLQLLVNAINGSKAGLANGYANNIIRSFNQNIRTEWLALDGRNGPAIIEVTYSNWFNTRLDYKVFMVPGIIVVLVTMIGAFLSGMNIVKEKEIGTIEQLNVTPIRKHHFILGKLIPFWIVALFELALGLLVGKLVFHLPMVGSLWLVFLFAAVYLWVMLGMGLLISTFTETQQQAMFIAWFFVIVFILMSGLFTPVENMPHWAQVLTWFNPIAYFVKVIRMVLLKGSGWANIQIYLLIMLAYAVVMNGIAIWNYRKTT</sequence>
<comment type="similarity">
    <text evidence="2">Belongs to the ABC-2 integral membrane protein family.</text>
</comment>
<organism evidence="10 11">
    <name type="scientific">Chitinophaga rupis</name>
    <dbReference type="NCBI Taxonomy" id="573321"/>
    <lineage>
        <taxon>Bacteria</taxon>
        <taxon>Pseudomonadati</taxon>
        <taxon>Bacteroidota</taxon>
        <taxon>Chitinophagia</taxon>
        <taxon>Chitinophagales</taxon>
        <taxon>Chitinophagaceae</taxon>
        <taxon>Chitinophaga</taxon>
    </lineage>
</organism>
<name>A0A1H7XD91_9BACT</name>
<evidence type="ECO:0000313" key="11">
    <source>
        <dbReference type="Proteomes" id="UP000198984"/>
    </source>
</evidence>
<feature type="transmembrane region" description="Helical" evidence="8">
    <location>
        <begin position="223"/>
        <end position="245"/>
    </location>
</feature>
<dbReference type="InterPro" id="IPR051449">
    <property type="entry name" value="ABC-2_transporter_component"/>
</dbReference>